<accession>A0A1G4M8G6</accession>
<dbReference type="SMART" id="SM00384">
    <property type="entry name" value="AT_hook"/>
    <property type="match status" value="3"/>
</dbReference>
<feature type="compositionally biased region" description="Basic and acidic residues" evidence="4">
    <location>
        <begin position="435"/>
        <end position="464"/>
    </location>
</feature>
<dbReference type="SUPFAM" id="SSF57924">
    <property type="entry name" value="Inhibitor of apoptosis (IAP) repeat"/>
    <property type="match status" value="2"/>
</dbReference>
<feature type="compositionally biased region" description="Basic and acidic residues" evidence="4">
    <location>
        <begin position="317"/>
        <end position="331"/>
    </location>
</feature>
<evidence type="ECO:0000256" key="1">
    <source>
        <dbReference type="ARBA" id="ARBA00022723"/>
    </source>
</evidence>
<dbReference type="OrthoDB" id="4070233at2759"/>
<dbReference type="EMBL" id="LT598489">
    <property type="protein sequence ID" value="SCW00140.1"/>
    <property type="molecule type" value="Genomic_DNA"/>
</dbReference>
<keyword evidence="6" id="KW-1185">Reference proteome</keyword>
<feature type="compositionally biased region" description="Low complexity" evidence="4">
    <location>
        <begin position="379"/>
        <end position="392"/>
    </location>
</feature>
<dbReference type="PANTHER" id="PTHR46771">
    <property type="entry name" value="DETERIN"/>
    <property type="match status" value="1"/>
</dbReference>
<dbReference type="InterPro" id="IPR051190">
    <property type="entry name" value="Baculoviral_IAP"/>
</dbReference>
<sequence length="917" mass="103973">MSNEPEKPDEPRLFRLEGRIKSFERTWNINGKRCNWPYRVIPHQAMANLGFYYHPTCIDNDNTVKKDCVCCIYCGQLTYNFHDCRTKPLVSTLGRILEKHLNESPNCLLAQLRLVLMRSITKENRISIDWANAPIFQQPHSDSLIRFRAWTFKNNWPYRDSPLSQLAMAQAGLLRYDHNVGYPSLPAEYRDATYCIYCNKIIGSWENDDDPLWEHYLCCNGGKCFFFETINDITVLSKLNDRFTRESTQIMGAPLPSLDYSELLKAKIDKLEEILSSEEMKPKRGRPRKISIISETQAGVPKKRGRPRKVLPPTDSTEGKDNIEPSFEKIKNGSLDAVPELLLVKRRRGRPRKSSSAAALQNEPKIARKEGQPRKTVFSKSSNEESLSSSLEGTPNSETQQGAEGENHGSGSDQSENRVERQASISQYEPLDALKSTDDLHAESSHTLNLKKEVDLTKKEHTEKAAATVPVSPRKKIRLKKHTKIINNETELTPDESDSNSTKSIVLNFKPKQSKEPQKNNPIIDDSFDAFSFSNQGNSEFIIPDSAFTIHSAGLESGQLRSNSTLPVTTSTGTDTGSPYPDKTPSPEFKSQGNSNGRLNDIDLDISMSEDSEDEQSISNRSTPLQSPLREDAISSSITLSQSSEKDGRNQENTSNSRKASIKDFIIDDINTTGSSSASSNSRSPSIVQTAHKGNSLQLIKPMEQNGHMREANLISRSFEIDSMKAQFQSQESNDGIEGLVLSEERVNEPNEESTSIFELPKETDLKEASNFLNRNIEEKDAPHSDQDPRDSVKGKNDDDTPSEFFDRIDEKRLMVQDYFHNLLKYMNKNLATLANDKDGDLNFFVNHMPAGELNMTYKSWIDKKKEELMQEFDIELNRKLERLENEFQKARKLINNIEDDDILLKVAKQYFIPIDK</sequence>
<dbReference type="Pfam" id="PF00653">
    <property type="entry name" value="BIR"/>
    <property type="match status" value="2"/>
</dbReference>
<proteinExistence type="predicted"/>
<feature type="compositionally biased region" description="Basic residues" evidence="4">
    <location>
        <begin position="473"/>
        <end position="482"/>
    </location>
</feature>
<feature type="region of interest" description="Disordered" evidence="4">
    <location>
        <begin position="776"/>
        <end position="804"/>
    </location>
</feature>
<dbReference type="Proteomes" id="UP000190831">
    <property type="component" value="Chromosome B"/>
</dbReference>
<feature type="compositionally biased region" description="Polar residues" evidence="4">
    <location>
        <begin position="393"/>
        <end position="402"/>
    </location>
</feature>
<feature type="compositionally biased region" description="Acidic residues" evidence="4">
    <location>
        <begin position="602"/>
        <end position="616"/>
    </location>
</feature>
<evidence type="ECO:0000256" key="2">
    <source>
        <dbReference type="ARBA" id="ARBA00022833"/>
    </source>
</evidence>
<evidence type="ECO:0000313" key="6">
    <source>
        <dbReference type="Proteomes" id="UP000190831"/>
    </source>
</evidence>
<evidence type="ECO:0000313" key="5">
    <source>
        <dbReference type="EMBL" id="SCW00140.1"/>
    </source>
</evidence>
<feature type="compositionally biased region" description="Low complexity" evidence="4">
    <location>
        <begin position="675"/>
        <end position="686"/>
    </location>
</feature>
<dbReference type="InterPro" id="IPR017956">
    <property type="entry name" value="AT_hook_DNA-bd_motif"/>
</dbReference>
<evidence type="ECO:0000256" key="4">
    <source>
        <dbReference type="SAM" id="MobiDB-lite"/>
    </source>
</evidence>
<feature type="compositionally biased region" description="Polar residues" evidence="4">
    <location>
        <begin position="589"/>
        <end position="598"/>
    </location>
</feature>
<dbReference type="AlphaFoldDB" id="A0A1G4M8G6"/>
<dbReference type="GO" id="GO:0046872">
    <property type="term" value="F:metal ion binding"/>
    <property type="evidence" value="ECO:0007669"/>
    <property type="project" value="UniProtKB-KW"/>
</dbReference>
<gene>
    <name evidence="5" type="ORF">LAFE_0B10330G</name>
</gene>
<reference evidence="6" key="1">
    <citation type="submission" date="2016-03" db="EMBL/GenBank/DDBJ databases">
        <authorList>
            <person name="Devillers H."/>
        </authorList>
    </citation>
    <scope>NUCLEOTIDE SEQUENCE [LARGE SCALE GENOMIC DNA]</scope>
</reference>
<feature type="region of interest" description="Disordered" evidence="4">
    <location>
        <begin position="343"/>
        <end position="482"/>
    </location>
</feature>
<feature type="region of interest" description="Disordered" evidence="4">
    <location>
        <begin position="278"/>
        <end position="331"/>
    </location>
</feature>
<organism evidence="5 6">
    <name type="scientific">Lachancea fermentati</name>
    <name type="common">Zygosaccharomyces fermentati</name>
    <dbReference type="NCBI Taxonomy" id="4955"/>
    <lineage>
        <taxon>Eukaryota</taxon>
        <taxon>Fungi</taxon>
        <taxon>Dikarya</taxon>
        <taxon>Ascomycota</taxon>
        <taxon>Saccharomycotina</taxon>
        <taxon>Saccharomycetes</taxon>
        <taxon>Saccharomycetales</taxon>
        <taxon>Saccharomycetaceae</taxon>
        <taxon>Lachancea</taxon>
    </lineage>
</organism>
<feature type="compositionally biased region" description="Polar residues" evidence="4">
    <location>
        <begin position="560"/>
        <end position="577"/>
    </location>
</feature>
<evidence type="ECO:0000256" key="3">
    <source>
        <dbReference type="SAM" id="Coils"/>
    </source>
</evidence>
<dbReference type="PRINTS" id="PR00929">
    <property type="entry name" value="ATHOOK"/>
</dbReference>
<name>A0A1G4M8G6_LACFM</name>
<feature type="compositionally biased region" description="Polar residues" evidence="4">
    <location>
        <begin position="687"/>
        <end position="696"/>
    </location>
</feature>
<dbReference type="GO" id="GO:0003677">
    <property type="term" value="F:DNA binding"/>
    <property type="evidence" value="ECO:0007669"/>
    <property type="project" value="InterPro"/>
</dbReference>
<feature type="coiled-coil region" evidence="3">
    <location>
        <begin position="874"/>
        <end position="901"/>
    </location>
</feature>
<protein>
    <submittedName>
        <fullName evidence="5">LAFE_0B10330g1_1</fullName>
    </submittedName>
</protein>
<keyword evidence="3" id="KW-0175">Coiled coil</keyword>
<dbReference type="PANTHER" id="PTHR46771:SF5">
    <property type="entry name" value="DETERIN"/>
    <property type="match status" value="1"/>
</dbReference>
<dbReference type="SMART" id="SM00238">
    <property type="entry name" value="BIR"/>
    <property type="match status" value="2"/>
</dbReference>
<feature type="compositionally biased region" description="Polar residues" evidence="4">
    <location>
        <begin position="617"/>
        <end position="626"/>
    </location>
</feature>
<keyword evidence="1" id="KW-0479">Metal-binding</keyword>
<dbReference type="OMA" id="QINMENG"/>
<dbReference type="Gene3D" id="1.10.1170.10">
    <property type="entry name" value="Inhibitor Of Apoptosis Protein (2mihbC-IAP-1), Chain A"/>
    <property type="match status" value="2"/>
</dbReference>
<feature type="region of interest" description="Disordered" evidence="4">
    <location>
        <begin position="560"/>
        <end position="696"/>
    </location>
</feature>
<feature type="compositionally biased region" description="Basic residues" evidence="4">
    <location>
        <begin position="344"/>
        <end position="353"/>
    </location>
</feature>
<keyword evidence="2" id="KW-0862">Zinc</keyword>
<dbReference type="PROSITE" id="PS50143">
    <property type="entry name" value="BIR_REPEAT_2"/>
    <property type="match status" value="2"/>
</dbReference>
<dbReference type="InterPro" id="IPR001370">
    <property type="entry name" value="BIR_rpt"/>
</dbReference>